<accession>A0ABD5ZDN8</accession>
<comment type="caution">
    <text evidence="2">The sequence shown here is derived from an EMBL/GenBank/DDBJ whole genome shotgun (WGS) entry which is preliminary data.</text>
</comment>
<sequence>MRLSGFHPRELSDTWTFALLGGVASIPFTTLSYIETGSEMSLSAVLVAGLLAGYLAQRTTGTSDGVGIRVGLVGGLPVVLVIADILAAASGLGGPTWFVVAGYLGMVGVVLLVATLGFGLSALVGKIGAKIGSRLAGSGGRQSPPSSSI</sequence>
<keyword evidence="1" id="KW-0472">Membrane</keyword>
<dbReference type="RefSeq" id="WP_390222636.1">
    <property type="nucleotide sequence ID" value="NZ_JBHTAA010000002.1"/>
</dbReference>
<feature type="transmembrane region" description="Helical" evidence="1">
    <location>
        <begin position="12"/>
        <end position="34"/>
    </location>
</feature>
<reference evidence="2 3" key="1">
    <citation type="journal article" date="2019" name="Int. J. Syst. Evol. Microbiol.">
        <title>The Global Catalogue of Microorganisms (GCM) 10K type strain sequencing project: providing services to taxonomists for standard genome sequencing and annotation.</title>
        <authorList>
            <consortium name="The Broad Institute Genomics Platform"/>
            <consortium name="The Broad Institute Genome Sequencing Center for Infectious Disease"/>
            <person name="Wu L."/>
            <person name="Ma J."/>
        </authorList>
    </citation>
    <scope>NUCLEOTIDE SEQUENCE [LARGE SCALE GENOMIC DNA]</scope>
    <source>
        <strain evidence="2 3">DSM 29988</strain>
    </source>
</reference>
<organism evidence="2 3">
    <name type="scientific">Haloferax namakaokahaiae</name>
    <dbReference type="NCBI Taxonomy" id="1748331"/>
    <lineage>
        <taxon>Archaea</taxon>
        <taxon>Methanobacteriati</taxon>
        <taxon>Methanobacteriota</taxon>
        <taxon>Stenosarchaea group</taxon>
        <taxon>Halobacteria</taxon>
        <taxon>Halobacteriales</taxon>
        <taxon>Haloferacaceae</taxon>
        <taxon>Haloferax</taxon>
    </lineage>
</organism>
<evidence type="ECO:0000313" key="3">
    <source>
        <dbReference type="Proteomes" id="UP001596481"/>
    </source>
</evidence>
<dbReference type="AlphaFoldDB" id="A0ABD5ZDN8"/>
<keyword evidence="3" id="KW-1185">Reference proteome</keyword>
<evidence type="ECO:0000313" key="2">
    <source>
        <dbReference type="EMBL" id="MFC7203297.1"/>
    </source>
</evidence>
<keyword evidence="1" id="KW-1133">Transmembrane helix</keyword>
<feature type="transmembrane region" description="Helical" evidence="1">
    <location>
        <begin position="97"/>
        <end position="124"/>
    </location>
</feature>
<dbReference type="InterPro" id="IPR040493">
    <property type="entry name" value="DUF5518"/>
</dbReference>
<proteinExistence type="predicted"/>
<dbReference type="Pfam" id="PF17647">
    <property type="entry name" value="DUF5518"/>
    <property type="match status" value="1"/>
</dbReference>
<feature type="transmembrane region" description="Helical" evidence="1">
    <location>
        <begin position="68"/>
        <end position="91"/>
    </location>
</feature>
<dbReference type="EMBL" id="JBHTAA010000002">
    <property type="protein sequence ID" value="MFC7203297.1"/>
    <property type="molecule type" value="Genomic_DNA"/>
</dbReference>
<protein>
    <submittedName>
        <fullName evidence="2">DUF5518 domain-containing protein</fullName>
    </submittedName>
</protein>
<keyword evidence="1" id="KW-0812">Transmembrane</keyword>
<evidence type="ECO:0000256" key="1">
    <source>
        <dbReference type="SAM" id="Phobius"/>
    </source>
</evidence>
<name>A0ABD5ZDN8_9EURY</name>
<gene>
    <name evidence="2" type="ORF">ACFQJC_07200</name>
</gene>
<dbReference type="Proteomes" id="UP001596481">
    <property type="component" value="Unassembled WGS sequence"/>
</dbReference>